<gene>
    <name evidence="7" type="ORF">B0T22DRAFT_412674</name>
</gene>
<dbReference type="Proteomes" id="UP001270362">
    <property type="component" value="Unassembled WGS sequence"/>
</dbReference>
<evidence type="ECO:0000256" key="4">
    <source>
        <dbReference type="ARBA" id="ARBA00023242"/>
    </source>
</evidence>
<dbReference type="EMBL" id="JAULSO010000004">
    <property type="protein sequence ID" value="KAK3684124.1"/>
    <property type="molecule type" value="Genomic_DNA"/>
</dbReference>
<accession>A0AAE0X3H5</accession>
<feature type="region of interest" description="Disordered" evidence="5">
    <location>
        <begin position="1"/>
        <end position="27"/>
    </location>
</feature>
<dbReference type="GO" id="GO:0003677">
    <property type="term" value="F:DNA binding"/>
    <property type="evidence" value="ECO:0007669"/>
    <property type="project" value="InterPro"/>
</dbReference>
<dbReference type="PANTHER" id="PTHR47840">
    <property type="entry name" value="ZN(II)2CYS6 TRANSCRIPTION FACTOR (EUROFUNG)-RELATED"/>
    <property type="match status" value="1"/>
</dbReference>
<proteinExistence type="predicted"/>
<feature type="domain" description="Zn(2)-C6 fungal-type" evidence="6">
    <location>
        <begin position="35"/>
        <end position="69"/>
    </location>
</feature>
<evidence type="ECO:0000256" key="3">
    <source>
        <dbReference type="ARBA" id="ARBA00023163"/>
    </source>
</evidence>
<keyword evidence="3" id="KW-0804">Transcription</keyword>
<reference evidence="7" key="2">
    <citation type="submission" date="2023-06" db="EMBL/GenBank/DDBJ databases">
        <authorList>
            <consortium name="Lawrence Berkeley National Laboratory"/>
            <person name="Haridas S."/>
            <person name="Hensen N."/>
            <person name="Bonometti L."/>
            <person name="Westerberg I."/>
            <person name="Brannstrom I.O."/>
            <person name="Guillou S."/>
            <person name="Cros-Aarteil S."/>
            <person name="Calhoun S."/>
            <person name="Kuo A."/>
            <person name="Mondo S."/>
            <person name="Pangilinan J."/>
            <person name="Riley R."/>
            <person name="Labutti K."/>
            <person name="Andreopoulos B."/>
            <person name="Lipzen A."/>
            <person name="Chen C."/>
            <person name="Yanf M."/>
            <person name="Daum C."/>
            <person name="Ng V."/>
            <person name="Clum A."/>
            <person name="Steindorff A."/>
            <person name="Ohm R."/>
            <person name="Martin F."/>
            <person name="Silar P."/>
            <person name="Natvig D."/>
            <person name="Lalanne C."/>
            <person name="Gautier V."/>
            <person name="Ament-Velasquez S.L."/>
            <person name="Kruys A."/>
            <person name="Hutchinson M.I."/>
            <person name="Powell A.J."/>
            <person name="Barry K."/>
            <person name="Miller A.N."/>
            <person name="Grigoriev I.V."/>
            <person name="Debuchy R."/>
            <person name="Gladieux P."/>
            <person name="Thoren M.H."/>
            <person name="Johannesson H."/>
        </authorList>
    </citation>
    <scope>NUCLEOTIDE SEQUENCE</scope>
    <source>
        <strain evidence="7">CBS 314.62</strain>
    </source>
</reference>
<evidence type="ECO:0000259" key="6">
    <source>
        <dbReference type="PROSITE" id="PS50048"/>
    </source>
</evidence>
<dbReference type="CDD" id="cd12148">
    <property type="entry name" value="fungal_TF_MHR"/>
    <property type="match status" value="1"/>
</dbReference>
<dbReference type="PROSITE" id="PS50048">
    <property type="entry name" value="ZN2_CY6_FUNGAL_2"/>
    <property type="match status" value="1"/>
</dbReference>
<organism evidence="7 8">
    <name type="scientific">Podospora appendiculata</name>
    <dbReference type="NCBI Taxonomy" id="314037"/>
    <lineage>
        <taxon>Eukaryota</taxon>
        <taxon>Fungi</taxon>
        <taxon>Dikarya</taxon>
        <taxon>Ascomycota</taxon>
        <taxon>Pezizomycotina</taxon>
        <taxon>Sordariomycetes</taxon>
        <taxon>Sordariomycetidae</taxon>
        <taxon>Sordariales</taxon>
        <taxon>Podosporaceae</taxon>
        <taxon>Podospora</taxon>
    </lineage>
</organism>
<name>A0AAE0X3H5_9PEZI</name>
<evidence type="ECO:0000256" key="5">
    <source>
        <dbReference type="SAM" id="MobiDB-lite"/>
    </source>
</evidence>
<sequence length="695" mass="76085">MSDASPFRAGTAHESPPAEDGAEGRRKRVRKGTTSCWECKRRKIRCTLAASSTDPNAVCDGCRRRGTACIGQTFPDVRTVKPATEVEGPGADRLGRVEALVEKLLRNAGTIPNGASDILNLNLPDTPLPQPNHSPTHVQHHAPESKHDKVSRTLVAAWPSPRDRDLILSIPITTSISDIQLLRSAMPPCPDSSCENSTPSSHPAREILQLPPPGSHPVLIAQKLLVLGIFLQDIRPALQLARNQGQDATIVGIMSCAVEAATSLVTADDDLVASIEGIECLRLESEYHDNAGNLRRSWVAIRRAMMTAQMLGLHRAGRHGACAKMVDPTSRSRINPETMWFRLVQSDRYLSLMIGLPQASSENVFATPKVLESCTPVGQMRRLDCVAAGRILRRNDGDDGDEKDLAATHEIDKLLQTASALMPPRWWLVPPSPGRSKDNNADDDNSNMQSASLSDTIRLMDQLVHFHLLVQLHLPYLLRPSANHKYDYSKITIANASRELLSRFIVFRDMYTIESYCRGVDFLAFIASAALSLTHMESRRHQTPSNNVMDFLVHQRASDRGMMECVLERVEHIAAVSADVITSKISMILRQLLIIEADAADGATYSTKSSAGRHDGGEELECSGGLSVGGDVLSIYIPHYGTIKIERSGSHAQDSHLVAAAADDMDWALQGVDMAFFDSLIRGMSEPDVLAAEWP</sequence>
<keyword evidence="1" id="KW-0479">Metal-binding</keyword>
<dbReference type="Gene3D" id="4.10.240.10">
    <property type="entry name" value="Zn(2)-C6 fungal-type DNA-binding domain"/>
    <property type="match status" value="1"/>
</dbReference>
<dbReference type="InterPro" id="IPR001138">
    <property type="entry name" value="Zn2Cys6_DnaBD"/>
</dbReference>
<dbReference type="GO" id="GO:0006351">
    <property type="term" value="P:DNA-templated transcription"/>
    <property type="evidence" value="ECO:0007669"/>
    <property type="project" value="InterPro"/>
</dbReference>
<protein>
    <recommendedName>
        <fullName evidence="6">Zn(2)-C6 fungal-type domain-containing protein</fullName>
    </recommendedName>
</protein>
<keyword evidence="2" id="KW-0805">Transcription regulation</keyword>
<reference evidence="7" key="1">
    <citation type="journal article" date="2023" name="Mol. Phylogenet. Evol.">
        <title>Genome-scale phylogeny and comparative genomics of the fungal order Sordariales.</title>
        <authorList>
            <person name="Hensen N."/>
            <person name="Bonometti L."/>
            <person name="Westerberg I."/>
            <person name="Brannstrom I.O."/>
            <person name="Guillou S."/>
            <person name="Cros-Aarteil S."/>
            <person name="Calhoun S."/>
            <person name="Haridas S."/>
            <person name="Kuo A."/>
            <person name="Mondo S."/>
            <person name="Pangilinan J."/>
            <person name="Riley R."/>
            <person name="LaButti K."/>
            <person name="Andreopoulos B."/>
            <person name="Lipzen A."/>
            <person name="Chen C."/>
            <person name="Yan M."/>
            <person name="Daum C."/>
            <person name="Ng V."/>
            <person name="Clum A."/>
            <person name="Steindorff A."/>
            <person name="Ohm R.A."/>
            <person name="Martin F."/>
            <person name="Silar P."/>
            <person name="Natvig D.O."/>
            <person name="Lalanne C."/>
            <person name="Gautier V."/>
            <person name="Ament-Velasquez S.L."/>
            <person name="Kruys A."/>
            <person name="Hutchinson M.I."/>
            <person name="Powell A.J."/>
            <person name="Barry K."/>
            <person name="Miller A.N."/>
            <person name="Grigoriev I.V."/>
            <person name="Debuchy R."/>
            <person name="Gladieux P."/>
            <person name="Hiltunen Thoren M."/>
            <person name="Johannesson H."/>
        </authorList>
    </citation>
    <scope>NUCLEOTIDE SEQUENCE</scope>
    <source>
        <strain evidence="7">CBS 314.62</strain>
    </source>
</reference>
<comment type="caution">
    <text evidence="7">The sequence shown here is derived from an EMBL/GenBank/DDBJ whole genome shotgun (WGS) entry which is preliminary data.</text>
</comment>
<evidence type="ECO:0000256" key="1">
    <source>
        <dbReference type="ARBA" id="ARBA00022723"/>
    </source>
</evidence>
<dbReference type="SMART" id="SM00906">
    <property type="entry name" value="Fungal_trans"/>
    <property type="match status" value="1"/>
</dbReference>
<dbReference type="CDD" id="cd00067">
    <property type="entry name" value="GAL4"/>
    <property type="match status" value="1"/>
</dbReference>
<feature type="region of interest" description="Disordered" evidence="5">
    <location>
        <begin position="124"/>
        <end position="149"/>
    </location>
</feature>
<dbReference type="InterPro" id="IPR036864">
    <property type="entry name" value="Zn2-C6_fun-type_DNA-bd_sf"/>
</dbReference>
<evidence type="ECO:0000313" key="8">
    <source>
        <dbReference type="Proteomes" id="UP001270362"/>
    </source>
</evidence>
<feature type="non-terminal residue" evidence="7">
    <location>
        <position position="695"/>
    </location>
</feature>
<dbReference type="SUPFAM" id="SSF57701">
    <property type="entry name" value="Zn2/Cys6 DNA-binding domain"/>
    <property type="match status" value="1"/>
</dbReference>
<evidence type="ECO:0000313" key="7">
    <source>
        <dbReference type="EMBL" id="KAK3684124.1"/>
    </source>
</evidence>
<dbReference type="GO" id="GO:0008270">
    <property type="term" value="F:zinc ion binding"/>
    <property type="evidence" value="ECO:0007669"/>
    <property type="project" value="InterPro"/>
</dbReference>
<evidence type="ECO:0000256" key="2">
    <source>
        <dbReference type="ARBA" id="ARBA00023015"/>
    </source>
</evidence>
<dbReference type="PROSITE" id="PS00463">
    <property type="entry name" value="ZN2_CY6_FUNGAL_1"/>
    <property type="match status" value="1"/>
</dbReference>
<dbReference type="PANTHER" id="PTHR47840:SF1">
    <property type="entry name" value="ZN(II)2CYS6 TRANSCRIPTION FACTOR (EUROFUNG)"/>
    <property type="match status" value="1"/>
</dbReference>
<dbReference type="InterPro" id="IPR007219">
    <property type="entry name" value="XnlR_reg_dom"/>
</dbReference>
<dbReference type="GO" id="GO:0000981">
    <property type="term" value="F:DNA-binding transcription factor activity, RNA polymerase II-specific"/>
    <property type="evidence" value="ECO:0007669"/>
    <property type="project" value="InterPro"/>
</dbReference>
<dbReference type="AlphaFoldDB" id="A0AAE0X3H5"/>
<dbReference type="SMART" id="SM00066">
    <property type="entry name" value="GAL4"/>
    <property type="match status" value="1"/>
</dbReference>
<keyword evidence="8" id="KW-1185">Reference proteome</keyword>
<keyword evidence="4" id="KW-0539">Nucleus</keyword>